<dbReference type="Proteomes" id="UP000230750">
    <property type="component" value="Unassembled WGS sequence"/>
</dbReference>
<proteinExistence type="predicted"/>
<name>A0A2G8JPL4_STIJA</name>
<evidence type="ECO:0000313" key="2">
    <source>
        <dbReference type="Proteomes" id="UP000230750"/>
    </source>
</evidence>
<evidence type="ECO:0000313" key="1">
    <source>
        <dbReference type="EMBL" id="PIK37712.1"/>
    </source>
</evidence>
<dbReference type="EMBL" id="MRZV01001463">
    <property type="protein sequence ID" value="PIK37712.1"/>
    <property type="molecule type" value="Genomic_DNA"/>
</dbReference>
<gene>
    <name evidence="1" type="ORF">BSL78_25447</name>
</gene>
<reference evidence="1 2" key="1">
    <citation type="journal article" date="2017" name="PLoS Biol.">
        <title>The sea cucumber genome provides insights into morphological evolution and visceral regeneration.</title>
        <authorList>
            <person name="Zhang X."/>
            <person name="Sun L."/>
            <person name="Yuan J."/>
            <person name="Sun Y."/>
            <person name="Gao Y."/>
            <person name="Zhang L."/>
            <person name="Li S."/>
            <person name="Dai H."/>
            <person name="Hamel J.F."/>
            <person name="Liu C."/>
            <person name="Yu Y."/>
            <person name="Liu S."/>
            <person name="Lin W."/>
            <person name="Guo K."/>
            <person name="Jin S."/>
            <person name="Xu P."/>
            <person name="Storey K.B."/>
            <person name="Huan P."/>
            <person name="Zhang T."/>
            <person name="Zhou Y."/>
            <person name="Zhang J."/>
            <person name="Lin C."/>
            <person name="Li X."/>
            <person name="Xing L."/>
            <person name="Huo D."/>
            <person name="Sun M."/>
            <person name="Wang L."/>
            <person name="Mercier A."/>
            <person name="Li F."/>
            <person name="Yang H."/>
            <person name="Xiang J."/>
        </authorList>
    </citation>
    <scope>NUCLEOTIDE SEQUENCE [LARGE SCALE GENOMIC DNA]</scope>
    <source>
        <strain evidence="1">Shaxun</strain>
        <tissue evidence="1">Muscle</tissue>
    </source>
</reference>
<protein>
    <submittedName>
        <fullName evidence="1">Uncharacterized protein</fullName>
    </submittedName>
</protein>
<organism evidence="1 2">
    <name type="scientific">Stichopus japonicus</name>
    <name type="common">Sea cucumber</name>
    <dbReference type="NCBI Taxonomy" id="307972"/>
    <lineage>
        <taxon>Eukaryota</taxon>
        <taxon>Metazoa</taxon>
        <taxon>Echinodermata</taxon>
        <taxon>Eleutherozoa</taxon>
        <taxon>Echinozoa</taxon>
        <taxon>Holothuroidea</taxon>
        <taxon>Aspidochirotacea</taxon>
        <taxon>Aspidochirotida</taxon>
        <taxon>Stichopodidae</taxon>
        <taxon>Apostichopus</taxon>
    </lineage>
</organism>
<comment type="caution">
    <text evidence="1">The sequence shown here is derived from an EMBL/GenBank/DDBJ whole genome shotgun (WGS) entry which is preliminary data.</text>
</comment>
<dbReference type="AlphaFoldDB" id="A0A2G8JPL4"/>
<accession>A0A2G8JPL4</accession>
<sequence>MKQGVQRSIVTNAGFCVRDAMFSPGTQSLQIAARELPEPKNDIVAEPNNNAAGSNNCITAEQCSRVKQLHRCRAMQQGQTMASQQNKAAGLNNGITTEQCSRSKQWHHNRTMQQVQTMASMQNQTTMQQVQTMASETAQKVLLSSFSESNNRYGRDVPTLGRTKNYCPALS</sequence>
<keyword evidence="2" id="KW-1185">Reference proteome</keyword>